<protein>
    <recommendedName>
        <fullName evidence="4">DUF4190 domain-containing protein</fullName>
    </recommendedName>
</protein>
<evidence type="ECO:0000313" key="2">
    <source>
        <dbReference type="EMBL" id="QDT18571.1"/>
    </source>
</evidence>
<dbReference type="Gene3D" id="2.40.50.870">
    <property type="entry name" value="Protein of unknown function (DUF3299)"/>
    <property type="match status" value="1"/>
</dbReference>
<keyword evidence="1" id="KW-0812">Transmembrane</keyword>
<evidence type="ECO:0008006" key="4">
    <source>
        <dbReference type="Google" id="ProtNLM"/>
    </source>
</evidence>
<keyword evidence="1" id="KW-1133">Transmembrane helix</keyword>
<accession>A0A517PGR8</accession>
<feature type="transmembrane region" description="Helical" evidence="1">
    <location>
        <begin position="35"/>
        <end position="68"/>
    </location>
</feature>
<evidence type="ECO:0000313" key="3">
    <source>
        <dbReference type="Proteomes" id="UP000320421"/>
    </source>
</evidence>
<sequence length="238" mass="26037">MSQVLDGSNHSLQNSFEGQDEFSYKPVPPTAVVGLVLGLLSFIALFGIIGLGVAVFGIVVSLISMFNIRRAGGELGGKMVARAGLMLSTFFLGTGISYQSFVYAHEVPEGYQRINFATDISAKEFVQKDGVTSVNPDVLKMDKQKVFVKGYMYPTRQTEDLQSFILVKDNGQCCFGGQPDVKDMILVEMQGKNRADFYSGLVSVAGEFVAEAPTQAGELRPVYQLKGTHFEQARTSYR</sequence>
<reference evidence="2 3" key="1">
    <citation type="submission" date="2019-02" db="EMBL/GenBank/DDBJ databases">
        <title>Deep-cultivation of Planctomycetes and their phenomic and genomic characterization uncovers novel biology.</title>
        <authorList>
            <person name="Wiegand S."/>
            <person name="Jogler M."/>
            <person name="Boedeker C."/>
            <person name="Pinto D."/>
            <person name="Vollmers J."/>
            <person name="Rivas-Marin E."/>
            <person name="Kohn T."/>
            <person name="Peeters S.H."/>
            <person name="Heuer A."/>
            <person name="Rast P."/>
            <person name="Oberbeckmann S."/>
            <person name="Bunk B."/>
            <person name="Jeske O."/>
            <person name="Meyerdierks A."/>
            <person name="Storesund J.E."/>
            <person name="Kallscheuer N."/>
            <person name="Luecker S."/>
            <person name="Lage O.M."/>
            <person name="Pohl T."/>
            <person name="Merkel B.J."/>
            <person name="Hornburger P."/>
            <person name="Mueller R.-W."/>
            <person name="Bruemmer F."/>
            <person name="Labrenz M."/>
            <person name="Spormann A.M."/>
            <person name="Op den Camp H."/>
            <person name="Overmann J."/>
            <person name="Amann R."/>
            <person name="Jetten M.S.M."/>
            <person name="Mascher T."/>
            <person name="Medema M.H."/>
            <person name="Devos D.P."/>
            <person name="Kaster A.-K."/>
            <person name="Ovreas L."/>
            <person name="Rohde M."/>
            <person name="Galperin M.Y."/>
            <person name="Jogler C."/>
        </authorList>
    </citation>
    <scope>NUCLEOTIDE SEQUENCE [LARGE SCALE GENOMIC DNA]</scope>
    <source>
        <strain evidence="2 3">HG66A1</strain>
    </source>
</reference>
<evidence type="ECO:0000256" key="1">
    <source>
        <dbReference type="SAM" id="Phobius"/>
    </source>
</evidence>
<dbReference type="AlphaFoldDB" id="A0A517PGR8"/>
<dbReference type="EMBL" id="CP036266">
    <property type="protein sequence ID" value="QDT18571.1"/>
    <property type="molecule type" value="Genomic_DNA"/>
</dbReference>
<proteinExistence type="predicted"/>
<dbReference type="RefSeq" id="WP_145180220.1">
    <property type="nucleotide sequence ID" value="NZ_CP036266.1"/>
</dbReference>
<gene>
    <name evidence="2" type="ORF">HG66A1_03320</name>
</gene>
<keyword evidence="3" id="KW-1185">Reference proteome</keyword>
<keyword evidence="1" id="KW-0472">Membrane</keyword>
<dbReference type="Proteomes" id="UP000320421">
    <property type="component" value="Chromosome"/>
</dbReference>
<name>A0A517PGR8_9PLAN</name>
<dbReference type="OrthoDB" id="279013at2"/>
<feature type="transmembrane region" description="Helical" evidence="1">
    <location>
        <begin position="80"/>
        <end position="98"/>
    </location>
</feature>
<organism evidence="2 3">
    <name type="scientific">Gimesia chilikensis</name>
    <dbReference type="NCBI Taxonomy" id="2605989"/>
    <lineage>
        <taxon>Bacteria</taxon>
        <taxon>Pseudomonadati</taxon>
        <taxon>Planctomycetota</taxon>
        <taxon>Planctomycetia</taxon>
        <taxon>Planctomycetales</taxon>
        <taxon>Planctomycetaceae</taxon>
        <taxon>Gimesia</taxon>
    </lineage>
</organism>